<dbReference type="OrthoDB" id="3786257at2"/>
<keyword evidence="4" id="KW-1185">Reference proteome</keyword>
<organism evidence="2 5">
    <name type="scientific">Parvibacter caecicola</name>
    <dbReference type="NCBI Taxonomy" id="747645"/>
    <lineage>
        <taxon>Bacteria</taxon>
        <taxon>Bacillati</taxon>
        <taxon>Actinomycetota</taxon>
        <taxon>Coriobacteriia</taxon>
        <taxon>Coriobacteriales</taxon>
        <taxon>Coriobacteriaceae</taxon>
        <taxon>Parvibacter</taxon>
    </lineage>
</organism>
<evidence type="ECO:0000313" key="3">
    <source>
        <dbReference type="EMBL" id="TJW10805.1"/>
    </source>
</evidence>
<feature type="signal peptide" evidence="1">
    <location>
        <begin position="1"/>
        <end position="27"/>
    </location>
</feature>
<dbReference type="Proteomes" id="UP000309454">
    <property type="component" value="Unassembled WGS sequence"/>
</dbReference>
<reference evidence="2 5" key="2">
    <citation type="submission" date="2020-08" db="EMBL/GenBank/DDBJ databases">
        <title>Sequencing the genomes of 1000 actinobacteria strains.</title>
        <authorList>
            <person name="Klenk H.-P."/>
        </authorList>
    </citation>
    <scope>NUCLEOTIDE SEQUENCE [LARGE SCALE GENOMIC DNA]</scope>
    <source>
        <strain evidence="2 5">DSM 22242</strain>
    </source>
</reference>
<evidence type="ECO:0000313" key="2">
    <source>
        <dbReference type="EMBL" id="MBB3171339.1"/>
    </source>
</evidence>
<feature type="chain" id="PRO_5036340762" evidence="1">
    <location>
        <begin position="28"/>
        <end position="198"/>
    </location>
</feature>
<evidence type="ECO:0000313" key="4">
    <source>
        <dbReference type="Proteomes" id="UP000309454"/>
    </source>
</evidence>
<protein>
    <submittedName>
        <fullName evidence="2">Uncharacterized protein</fullName>
    </submittedName>
</protein>
<gene>
    <name evidence="3" type="ORF">E5982_05915</name>
    <name evidence="2" type="ORF">FHR31_001157</name>
</gene>
<sequence length="198" mass="20555">MKARVSWIACGLAGVAAVVLAVPVFFAAPSDGAAAFPQNEAGLTYGSALNLSDEAAPDLILVETTDGQEGYVYKSDLDNASGATVSTPDEAAAYETEKADRARQALAAAVDRMIESGSISAEIGAGEAALSELKEEARPEQQLAWVCNRLNLTDAQRSILTAEMDSAVANAIPVYQADGATVIGEFSVGESYDADYVL</sequence>
<comment type="caution">
    <text evidence="2">The sequence shown here is derived from an EMBL/GenBank/DDBJ whole genome shotgun (WGS) entry which is preliminary data.</text>
</comment>
<reference evidence="3 4" key="1">
    <citation type="submission" date="2019-04" db="EMBL/GenBank/DDBJ databases">
        <title>Microbes associate with the intestines of laboratory mice.</title>
        <authorList>
            <person name="Navarre W."/>
            <person name="Wong E."/>
            <person name="Huang K.C."/>
            <person name="Tropini C."/>
            <person name="Ng K."/>
            <person name="Yu B."/>
        </authorList>
    </citation>
    <scope>NUCLEOTIDE SEQUENCE [LARGE SCALE GENOMIC DNA]</scope>
    <source>
        <strain evidence="3 4">NM48_B13</strain>
    </source>
</reference>
<proteinExistence type="predicted"/>
<dbReference type="AlphaFoldDB" id="A0A3N0ACL1"/>
<keyword evidence="1" id="KW-0732">Signal</keyword>
<dbReference type="GeneID" id="93356190"/>
<dbReference type="Proteomes" id="UP000530850">
    <property type="component" value="Unassembled WGS sequence"/>
</dbReference>
<dbReference type="EMBL" id="JACHYA010000003">
    <property type="protein sequence ID" value="MBB3171339.1"/>
    <property type="molecule type" value="Genomic_DNA"/>
</dbReference>
<accession>A0A3N0ACL1</accession>
<evidence type="ECO:0000256" key="1">
    <source>
        <dbReference type="SAM" id="SignalP"/>
    </source>
</evidence>
<name>A0A3N0ACL1_9ACTN</name>
<evidence type="ECO:0000313" key="5">
    <source>
        <dbReference type="Proteomes" id="UP000530850"/>
    </source>
</evidence>
<dbReference type="EMBL" id="SSTM01000003">
    <property type="protein sequence ID" value="TJW10805.1"/>
    <property type="molecule type" value="Genomic_DNA"/>
</dbReference>
<dbReference type="RefSeq" id="WP_123184889.1">
    <property type="nucleotide sequence ID" value="NZ_CANPEU010000008.1"/>
</dbReference>